<dbReference type="SUPFAM" id="SSF118310">
    <property type="entry name" value="AN1-like Zinc finger"/>
    <property type="match status" value="1"/>
</dbReference>
<evidence type="ECO:0000256" key="5">
    <source>
        <dbReference type="ARBA" id="ARBA00023016"/>
    </source>
</evidence>
<keyword evidence="4" id="KW-0862">Zinc</keyword>
<protein>
    <recommendedName>
        <fullName evidence="7">AN1-type domain-containing protein</fullName>
    </recommendedName>
</protein>
<keyword evidence="3 6" id="KW-0863">Zinc-finger</keyword>
<dbReference type="InterPro" id="IPR000058">
    <property type="entry name" value="Znf_AN1"/>
</dbReference>
<dbReference type="InterPro" id="IPR035896">
    <property type="entry name" value="AN1-like_Znf"/>
</dbReference>
<dbReference type="AlphaFoldDB" id="A0A1E5WA81"/>
<keyword evidence="9" id="KW-1185">Reference proteome</keyword>
<accession>A0A1E5WA81</accession>
<evidence type="ECO:0000256" key="1">
    <source>
        <dbReference type="ARBA" id="ARBA00003732"/>
    </source>
</evidence>
<keyword evidence="2" id="KW-0479">Metal-binding</keyword>
<organism evidence="8 9">
    <name type="scientific">Dichanthelium oligosanthes</name>
    <dbReference type="NCBI Taxonomy" id="888268"/>
    <lineage>
        <taxon>Eukaryota</taxon>
        <taxon>Viridiplantae</taxon>
        <taxon>Streptophyta</taxon>
        <taxon>Embryophyta</taxon>
        <taxon>Tracheophyta</taxon>
        <taxon>Spermatophyta</taxon>
        <taxon>Magnoliopsida</taxon>
        <taxon>Liliopsida</taxon>
        <taxon>Poales</taxon>
        <taxon>Poaceae</taxon>
        <taxon>PACMAD clade</taxon>
        <taxon>Panicoideae</taxon>
        <taxon>Panicodae</taxon>
        <taxon>Paniceae</taxon>
        <taxon>Dichantheliinae</taxon>
        <taxon>Dichanthelium</taxon>
    </lineage>
</organism>
<dbReference type="PANTHER" id="PTHR10634">
    <property type="entry name" value="AN1-TYPE ZINC FINGER PROTEIN"/>
    <property type="match status" value="1"/>
</dbReference>
<dbReference type="SMART" id="SM00154">
    <property type="entry name" value="ZnF_AN1"/>
    <property type="match status" value="1"/>
</dbReference>
<dbReference type="Proteomes" id="UP000095767">
    <property type="component" value="Unassembled WGS sequence"/>
</dbReference>
<evidence type="ECO:0000313" key="8">
    <source>
        <dbReference type="EMBL" id="OEL34234.1"/>
    </source>
</evidence>
<keyword evidence="5" id="KW-0346">Stress response</keyword>
<sequence length="127" mass="13889">MPPPPLPSPRPSLLLSAIGWSRFRHRARACRSAAGLPQNRPRHPCCRGGEGRDRVRAEQPIIAQISAAVSSPPAVEEPAVKSTPNRCASCRKKVGLLGFACRCGGTFCSVHRYTEVRLRLRLQDGRP</sequence>
<reference evidence="8 9" key="1">
    <citation type="submission" date="2016-09" db="EMBL/GenBank/DDBJ databases">
        <title>The draft genome of Dichanthelium oligosanthes: A C3 panicoid grass species.</title>
        <authorList>
            <person name="Studer A.J."/>
            <person name="Schnable J.C."/>
            <person name="Brutnell T.P."/>
        </authorList>
    </citation>
    <scope>NUCLEOTIDE SEQUENCE [LARGE SCALE GENOMIC DNA]</scope>
    <source>
        <strain evidence="9">cv. Kellogg 1175</strain>
        <tissue evidence="8">Leaf</tissue>
    </source>
</reference>
<dbReference type="GO" id="GO:0008270">
    <property type="term" value="F:zinc ion binding"/>
    <property type="evidence" value="ECO:0007669"/>
    <property type="project" value="UniProtKB-KW"/>
</dbReference>
<dbReference type="EMBL" id="LWDX02015987">
    <property type="protein sequence ID" value="OEL34234.1"/>
    <property type="molecule type" value="Genomic_DNA"/>
</dbReference>
<dbReference type="PROSITE" id="PS51039">
    <property type="entry name" value="ZF_AN1"/>
    <property type="match status" value="1"/>
</dbReference>
<evidence type="ECO:0000256" key="2">
    <source>
        <dbReference type="ARBA" id="ARBA00022723"/>
    </source>
</evidence>
<dbReference type="InterPro" id="IPR050652">
    <property type="entry name" value="AN1_A20_ZnFinger"/>
</dbReference>
<evidence type="ECO:0000256" key="4">
    <source>
        <dbReference type="ARBA" id="ARBA00022833"/>
    </source>
</evidence>
<evidence type="ECO:0000313" key="9">
    <source>
        <dbReference type="Proteomes" id="UP000095767"/>
    </source>
</evidence>
<evidence type="ECO:0000259" key="7">
    <source>
        <dbReference type="PROSITE" id="PS51039"/>
    </source>
</evidence>
<feature type="domain" description="AN1-type" evidence="7">
    <location>
        <begin position="81"/>
        <end position="127"/>
    </location>
</feature>
<dbReference type="Pfam" id="PF01428">
    <property type="entry name" value="zf-AN1"/>
    <property type="match status" value="1"/>
</dbReference>
<evidence type="ECO:0000256" key="3">
    <source>
        <dbReference type="ARBA" id="ARBA00022771"/>
    </source>
</evidence>
<evidence type="ECO:0000256" key="6">
    <source>
        <dbReference type="PROSITE-ProRule" id="PRU00449"/>
    </source>
</evidence>
<dbReference type="STRING" id="888268.A0A1E5WA81"/>
<dbReference type="PANTHER" id="PTHR10634:SF147">
    <property type="entry name" value="A20-TYPE DOMAIN-CONTAINING PROTEIN"/>
    <property type="match status" value="1"/>
</dbReference>
<name>A0A1E5WA81_9POAL</name>
<comment type="function">
    <text evidence="1">May be involved in environmental stress response.</text>
</comment>
<gene>
    <name evidence="8" type="ORF">BAE44_0004747</name>
</gene>
<dbReference type="OrthoDB" id="428577at2759"/>
<comment type="caution">
    <text evidence="8">The sequence shown here is derived from an EMBL/GenBank/DDBJ whole genome shotgun (WGS) entry which is preliminary data.</text>
</comment>
<proteinExistence type="predicted"/>
<dbReference type="Gene3D" id="4.10.1110.10">
    <property type="entry name" value="AN1-like Zinc finger"/>
    <property type="match status" value="1"/>
</dbReference>